<evidence type="ECO:0000313" key="4">
    <source>
        <dbReference type="Proteomes" id="UP000822688"/>
    </source>
</evidence>
<evidence type="ECO:0000313" key="3">
    <source>
        <dbReference type="EMBL" id="KAG0573286.1"/>
    </source>
</evidence>
<feature type="chain" id="PRO_5035876165" description="Importin-7/11-like TPR repeats domain-containing protein" evidence="1">
    <location>
        <begin position="23"/>
        <end position="77"/>
    </location>
</feature>
<dbReference type="EMBL" id="CM026426">
    <property type="protein sequence ID" value="KAG0573286.1"/>
    <property type="molecule type" value="Genomic_DNA"/>
</dbReference>
<accession>A0A8T0HR11</accession>
<keyword evidence="1" id="KW-0732">Signal</keyword>
<evidence type="ECO:0000256" key="1">
    <source>
        <dbReference type="SAM" id="SignalP"/>
    </source>
</evidence>
<gene>
    <name evidence="3" type="ORF">KC19_VG165200</name>
</gene>
<proteinExistence type="predicted"/>
<feature type="domain" description="Importin-7/11-like TPR repeats" evidence="2">
    <location>
        <begin position="4"/>
        <end position="55"/>
    </location>
</feature>
<dbReference type="Proteomes" id="UP000822688">
    <property type="component" value="Chromosome V"/>
</dbReference>
<sequence>TSILKRKLCALALCILLTVSQPQVLDRLVQILSVCTSVLHETEEDQNDGASGLDSGLPDPFSFCVLRVLVHMFREFI</sequence>
<comment type="caution">
    <text evidence="3">The sequence shown here is derived from an EMBL/GenBank/DDBJ whole genome shotgun (WGS) entry which is preliminary data.</text>
</comment>
<name>A0A8T0HR11_CERPU</name>
<feature type="signal peptide" evidence="1">
    <location>
        <begin position="1"/>
        <end position="22"/>
    </location>
</feature>
<reference evidence="3" key="1">
    <citation type="submission" date="2020-06" db="EMBL/GenBank/DDBJ databases">
        <title>WGS assembly of Ceratodon purpureus strain R40.</title>
        <authorList>
            <person name="Carey S.B."/>
            <person name="Jenkins J."/>
            <person name="Shu S."/>
            <person name="Lovell J.T."/>
            <person name="Sreedasyam A."/>
            <person name="Maumus F."/>
            <person name="Tiley G.P."/>
            <person name="Fernandez-Pozo N."/>
            <person name="Barry K."/>
            <person name="Chen C."/>
            <person name="Wang M."/>
            <person name="Lipzen A."/>
            <person name="Daum C."/>
            <person name="Saski C.A."/>
            <person name="Payton A.C."/>
            <person name="Mcbreen J.C."/>
            <person name="Conrad R.E."/>
            <person name="Kollar L.M."/>
            <person name="Olsson S."/>
            <person name="Huttunen S."/>
            <person name="Landis J.B."/>
            <person name="Wickett N.J."/>
            <person name="Johnson M.G."/>
            <person name="Rensing S.A."/>
            <person name="Grimwood J."/>
            <person name="Schmutz J."/>
            <person name="Mcdaniel S.F."/>
        </authorList>
    </citation>
    <scope>NUCLEOTIDE SEQUENCE</scope>
    <source>
        <strain evidence="3">R40</strain>
    </source>
</reference>
<feature type="non-terminal residue" evidence="3">
    <location>
        <position position="1"/>
    </location>
</feature>
<protein>
    <recommendedName>
        <fullName evidence="2">Importin-7/11-like TPR repeats domain-containing protein</fullName>
    </recommendedName>
</protein>
<evidence type="ECO:0000259" key="2">
    <source>
        <dbReference type="Pfam" id="PF25758"/>
    </source>
</evidence>
<dbReference type="InterPro" id="IPR058669">
    <property type="entry name" value="TPR_IPO7/11-like"/>
</dbReference>
<dbReference type="AlphaFoldDB" id="A0A8T0HR11"/>
<keyword evidence="4" id="KW-1185">Reference proteome</keyword>
<dbReference type="Pfam" id="PF25758">
    <property type="entry name" value="TPR_IPO11"/>
    <property type="match status" value="1"/>
</dbReference>
<organism evidence="3 4">
    <name type="scientific">Ceratodon purpureus</name>
    <name type="common">Fire moss</name>
    <name type="synonym">Dicranum purpureum</name>
    <dbReference type="NCBI Taxonomy" id="3225"/>
    <lineage>
        <taxon>Eukaryota</taxon>
        <taxon>Viridiplantae</taxon>
        <taxon>Streptophyta</taxon>
        <taxon>Embryophyta</taxon>
        <taxon>Bryophyta</taxon>
        <taxon>Bryophytina</taxon>
        <taxon>Bryopsida</taxon>
        <taxon>Dicranidae</taxon>
        <taxon>Pseudoditrichales</taxon>
        <taxon>Ditrichaceae</taxon>
        <taxon>Ceratodon</taxon>
    </lineage>
</organism>